<name>A0A5C5VIE1_9BACT</name>
<keyword evidence="3" id="KW-1185">Reference proteome</keyword>
<gene>
    <name evidence="2" type="ORF">KOR34_26300</name>
</gene>
<sequence precursor="true">MTAVQKSLSLGLVLLIAAANGCACCHLKGKGCGSEVGCCDTASGCDMAFQKFKGNCKKTFPICVCTGPCSCDVGCGCEPGCCAEPDCCADPACCAEPDCCADPDCCCDTGCDIGCGVEDCCDPCGCGDCCGKPCGCLVKIKRTLGRLLGGLCACDGCDGEVYWNEWHNDPPRCCDPCDKCGNWVGPSGGYRAPYDHPCNCN</sequence>
<dbReference type="AlphaFoldDB" id="A0A5C5VIE1"/>
<proteinExistence type="predicted"/>
<organism evidence="2 3">
    <name type="scientific">Posidoniimonas corsicana</name>
    <dbReference type="NCBI Taxonomy" id="1938618"/>
    <lineage>
        <taxon>Bacteria</taxon>
        <taxon>Pseudomonadati</taxon>
        <taxon>Planctomycetota</taxon>
        <taxon>Planctomycetia</taxon>
        <taxon>Pirellulales</taxon>
        <taxon>Lacipirellulaceae</taxon>
        <taxon>Posidoniimonas</taxon>
    </lineage>
</organism>
<evidence type="ECO:0000313" key="2">
    <source>
        <dbReference type="EMBL" id="TWT37670.1"/>
    </source>
</evidence>
<dbReference type="OrthoDB" id="264177at2"/>
<comment type="caution">
    <text evidence="2">The sequence shown here is derived from an EMBL/GenBank/DDBJ whole genome shotgun (WGS) entry which is preliminary data.</text>
</comment>
<reference evidence="2 3" key="1">
    <citation type="submission" date="2019-02" db="EMBL/GenBank/DDBJ databases">
        <title>Deep-cultivation of Planctomycetes and their phenomic and genomic characterization uncovers novel biology.</title>
        <authorList>
            <person name="Wiegand S."/>
            <person name="Jogler M."/>
            <person name="Boedeker C."/>
            <person name="Pinto D."/>
            <person name="Vollmers J."/>
            <person name="Rivas-Marin E."/>
            <person name="Kohn T."/>
            <person name="Peeters S.H."/>
            <person name="Heuer A."/>
            <person name="Rast P."/>
            <person name="Oberbeckmann S."/>
            <person name="Bunk B."/>
            <person name="Jeske O."/>
            <person name="Meyerdierks A."/>
            <person name="Storesund J.E."/>
            <person name="Kallscheuer N."/>
            <person name="Luecker S."/>
            <person name="Lage O.M."/>
            <person name="Pohl T."/>
            <person name="Merkel B.J."/>
            <person name="Hornburger P."/>
            <person name="Mueller R.-W."/>
            <person name="Bruemmer F."/>
            <person name="Labrenz M."/>
            <person name="Spormann A.M."/>
            <person name="Op Den Camp H."/>
            <person name="Overmann J."/>
            <person name="Amann R."/>
            <person name="Jetten M.S.M."/>
            <person name="Mascher T."/>
            <person name="Medema M.H."/>
            <person name="Devos D.P."/>
            <person name="Kaster A.-K."/>
            <person name="Ovreas L."/>
            <person name="Rohde M."/>
            <person name="Galperin M.Y."/>
            <person name="Jogler C."/>
        </authorList>
    </citation>
    <scope>NUCLEOTIDE SEQUENCE [LARGE SCALE GENOMIC DNA]</scope>
    <source>
        <strain evidence="2 3">KOR34</strain>
    </source>
</reference>
<keyword evidence="1" id="KW-0732">Signal</keyword>
<dbReference type="RefSeq" id="WP_146564986.1">
    <property type="nucleotide sequence ID" value="NZ_SIHJ01000001.1"/>
</dbReference>
<dbReference type="EMBL" id="SIHJ01000001">
    <property type="protein sequence ID" value="TWT37670.1"/>
    <property type="molecule type" value="Genomic_DNA"/>
</dbReference>
<dbReference type="Proteomes" id="UP000316714">
    <property type="component" value="Unassembled WGS sequence"/>
</dbReference>
<accession>A0A5C5VIE1</accession>
<feature type="chain" id="PRO_5022705131" description="Stigma-specific protein, Stig1" evidence="1">
    <location>
        <begin position="24"/>
        <end position="201"/>
    </location>
</feature>
<evidence type="ECO:0000313" key="3">
    <source>
        <dbReference type="Proteomes" id="UP000316714"/>
    </source>
</evidence>
<feature type="signal peptide" evidence="1">
    <location>
        <begin position="1"/>
        <end position="23"/>
    </location>
</feature>
<evidence type="ECO:0000256" key="1">
    <source>
        <dbReference type="SAM" id="SignalP"/>
    </source>
</evidence>
<evidence type="ECO:0008006" key="4">
    <source>
        <dbReference type="Google" id="ProtNLM"/>
    </source>
</evidence>
<protein>
    <recommendedName>
        <fullName evidence="4">Stigma-specific protein, Stig1</fullName>
    </recommendedName>
</protein>